<evidence type="ECO:0000313" key="2">
    <source>
        <dbReference type="EMBL" id="KDR83239.1"/>
    </source>
</evidence>
<proteinExistence type="predicted"/>
<protein>
    <submittedName>
        <fullName evidence="2">Uncharacterized protein</fullName>
    </submittedName>
</protein>
<keyword evidence="3" id="KW-1185">Reference proteome</keyword>
<gene>
    <name evidence="2" type="ORF">GALMADRAFT_875924</name>
</gene>
<evidence type="ECO:0000256" key="1">
    <source>
        <dbReference type="SAM" id="MobiDB-lite"/>
    </source>
</evidence>
<feature type="region of interest" description="Disordered" evidence="1">
    <location>
        <begin position="33"/>
        <end position="88"/>
    </location>
</feature>
<evidence type="ECO:0000313" key="3">
    <source>
        <dbReference type="Proteomes" id="UP000027222"/>
    </source>
</evidence>
<feature type="compositionally biased region" description="Basic and acidic residues" evidence="1">
    <location>
        <begin position="72"/>
        <end position="88"/>
    </location>
</feature>
<accession>A0A067TTI4</accession>
<reference evidence="3" key="1">
    <citation type="journal article" date="2014" name="Proc. Natl. Acad. Sci. U.S.A.">
        <title>Extensive sampling of basidiomycete genomes demonstrates inadequacy of the white-rot/brown-rot paradigm for wood decay fungi.</title>
        <authorList>
            <person name="Riley R."/>
            <person name="Salamov A.A."/>
            <person name="Brown D.W."/>
            <person name="Nagy L.G."/>
            <person name="Floudas D."/>
            <person name="Held B.W."/>
            <person name="Levasseur A."/>
            <person name="Lombard V."/>
            <person name="Morin E."/>
            <person name="Otillar R."/>
            <person name="Lindquist E.A."/>
            <person name="Sun H."/>
            <person name="LaButti K.M."/>
            <person name="Schmutz J."/>
            <person name="Jabbour D."/>
            <person name="Luo H."/>
            <person name="Baker S.E."/>
            <person name="Pisabarro A.G."/>
            <person name="Walton J.D."/>
            <person name="Blanchette R.A."/>
            <person name="Henrissat B."/>
            <person name="Martin F."/>
            <person name="Cullen D."/>
            <person name="Hibbett D.S."/>
            <person name="Grigoriev I.V."/>
        </authorList>
    </citation>
    <scope>NUCLEOTIDE SEQUENCE [LARGE SCALE GENOMIC DNA]</scope>
    <source>
        <strain evidence="3">CBS 339.88</strain>
    </source>
</reference>
<dbReference type="HOGENOM" id="CLU_2469235_0_0_1"/>
<dbReference type="AlphaFoldDB" id="A0A067TTI4"/>
<name>A0A067TTI4_GALM3</name>
<sequence>MGLDTTPDAFATTRIHRVINNSSLAILAFAEPSHSCPSPTALRSCHATSHSSPHPQPREANVTKSTRLATEAIREQRRDEGRRSREQV</sequence>
<dbReference type="Proteomes" id="UP000027222">
    <property type="component" value="Unassembled WGS sequence"/>
</dbReference>
<dbReference type="EMBL" id="KL142369">
    <property type="protein sequence ID" value="KDR83239.1"/>
    <property type="molecule type" value="Genomic_DNA"/>
</dbReference>
<organism evidence="2 3">
    <name type="scientific">Galerina marginata (strain CBS 339.88)</name>
    <dbReference type="NCBI Taxonomy" id="685588"/>
    <lineage>
        <taxon>Eukaryota</taxon>
        <taxon>Fungi</taxon>
        <taxon>Dikarya</taxon>
        <taxon>Basidiomycota</taxon>
        <taxon>Agaricomycotina</taxon>
        <taxon>Agaricomycetes</taxon>
        <taxon>Agaricomycetidae</taxon>
        <taxon>Agaricales</taxon>
        <taxon>Agaricineae</taxon>
        <taxon>Strophariaceae</taxon>
        <taxon>Galerina</taxon>
    </lineage>
</organism>